<dbReference type="AlphaFoldDB" id="A0A9W4TPP6"/>
<sequence>MKSFRSQSYRNIVMFNNELCVEMTQRHIQKRYGNLRNAAKVVSRKHGWAVITFRNWLYGKNAPRMHDLMVLMADCPELQQEFNDRINEARKCLQQL</sequence>
<keyword evidence="4" id="KW-1185">Reference proteome</keyword>
<protein>
    <submittedName>
        <fullName evidence="1">Uncharacterized protein</fullName>
    </submittedName>
</protein>
<dbReference type="EMBL" id="CAMXCS010000007">
    <property type="protein sequence ID" value="CAI3956339.1"/>
    <property type="molecule type" value="Genomic_DNA"/>
</dbReference>
<dbReference type="Proteomes" id="UP001154255">
    <property type="component" value="Unassembled WGS sequence"/>
</dbReference>
<comment type="caution">
    <text evidence="1">The sequence shown here is derived from an EMBL/GenBank/DDBJ whole genome shotgun (WGS) entry which is preliminary data.</text>
</comment>
<accession>A0A9W4TPP6</accession>
<dbReference type="Proteomes" id="UP001154259">
    <property type="component" value="Unassembled WGS sequence"/>
</dbReference>
<dbReference type="EMBL" id="CAMXCM010000007">
    <property type="protein sequence ID" value="CAI3953829.1"/>
    <property type="molecule type" value="Genomic_DNA"/>
</dbReference>
<dbReference type="RefSeq" id="WP_271790438.1">
    <property type="nucleotide sequence ID" value="NZ_CAMXCM010000007.1"/>
</dbReference>
<evidence type="ECO:0000313" key="3">
    <source>
        <dbReference type="Proteomes" id="UP001154255"/>
    </source>
</evidence>
<name>A0A9W4TPP6_9PROT</name>
<gene>
    <name evidence="2" type="ORF">R53529_LOCUS2018</name>
    <name evidence="1" type="ORF">R53530_LOCUS1994</name>
</gene>
<evidence type="ECO:0000313" key="1">
    <source>
        <dbReference type="EMBL" id="CAI3953829.1"/>
    </source>
</evidence>
<proteinExistence type="predicted"/>
<organism evidence="1 3">
    <name type="scientific">Commensalibacter communis</name>
    <dbReference type="NCBI Taxonomy" id="2972786"/>
    <lineage>
        <taxon>Bacteria</taxon>
        <taxon>Pseudomonadati</taxon>
        <taxon>Pseudomonadota</taxon>
        <taxon>Alphaproteobacteria</taxon>
        <taxon>Acetobacterales</taxon>
        <taxon>Acetobacteraceae</taxon>
    </lineage>
</organism>
<reference evidence="1" key="1">
    <citation type="submission" date="2022-10" db="EMBL/GenBank/DDBJ databases">
        <authorList>
            <person name="Botero Cardona J."/>
        </authorList>
    </citation>
    <scope>NUCLEOTIDE SEQUENCE</scope>
    <source>
        <strain evidence="1">LMG 31819</strain>
        <strain evidence="2">R-53529</strain>
    </source>
</reference>
<evidence type="ECO:0000313" key="2">
    <source>
        <dbReference type="EMBL" id="CAI3956339.1"/>
    </source>
</evidence>
<evidence type="ECO:0000313" key="4">
    <source>
        <dbReference type="Proteomes" id="UP001154259"/>
    </source>
</evidence>